<evidence type="ECO:0000256" key="1">
    <source>
        <dbReference type="ARBA" id="ARBA00022737"/>
    </source>
</evidence>
<protein>
    <recommendedName>
        <fullName evidence="3">Nephrocystin 3-like N-terminal domain-containing protein</fullName>
    </recommendedName>
</protein>
<feature type="region of interest" description="Disordered" evidence="2">
    <location>
        <begin position="562"/>
        <end position="583"/>
    </location>
</feature>
<gene>
    <name evidence="4" type="ORF">FA13DRAFT_1784844</name>
</gene>
<dbReference type="InterPro" id="IPR056884">
    <property type="entry name" value="NPHP3-like_N"/>
</dbReference>
<keyword evidence="1" id="KW-0677">Repeat</keyword>
<dbReference type="Proteomes" id="UP000298030">
    <property type="component" value="Unassembled WGS sequence"/>
</dbReference>
<dbReference type="InterPro" id="IPR027417">
    <property type="entry name" value="P-loop_NTPase"/>
</dbReference>
<dbReference type="AlphaFoldDB" id="A0A4Y7U1F6"/>
<proteinExistence type="predicted"/>
<feature type="domain" description="Nephrocystin 3-like N-terminal" evidence="3">
    <location>
        <begin position="347"/>
        <end position="519"/>
    </location>
</feature>
<dbReference type="SUPFAM" id="SSF52047">
    <property type="entry name" value="RNI-like"/>
    <property type="match status" value="1"/>
</dbReference>
<dbReference type="Gene3D" id="3.80.10.10">
    <property type="entry name" value="Ribonuclease Inhibitor"/>
    <property type="match status" value="1"/>
</dbReference>
<dbReference type="Gene3D" id="3.40.50.300">
    <property type="entry name" value="P-loop containing nucleotide triphosphate hydrolases"/>
    <property type="match status" value="1"/>
</dbReference>
<dbReference type="PANTHER" id="PTHR10039">
    <property type="entry name" value="AMELOGENIN"/>
    <property type="match status" value="1"/>
</dbReference>
<dbReference type="PANTHER" id="PTHR10039:SF5">
    <property type="entry name" value="NACHT DOMAIN-CONTAINING PROTEIN"/>
    <property type="match status" value="1"/>
</dbReference>
<comment type="caution">
    <text evidence="4">The sequence shown here is derived from an EMBL/GenBank/DDBJ whole genome shotgun (WGS) entry which is preliminary data.</text>
</comment>
<organism evidence="4 5">
    <name type="scientific">Coprinellus micaceus</name>
    <name type="common">Glistening ink-cap mushroom</name>
    <name type="synonym">Coprinus micaceus</name>
    <dbReference type="NCBI Taxonomy" id="71717"/>
    <lineage>
        <taxon>Eukaryota</taxon>
        <taxon>Fungi</taxon>
        <taxon>Dikarya</taxon>
        <taxon>Basidiomycota</taxon>
        <taxon>Agaricomycotina</taxon>
        <taxon>Agaricomycetes</taxon>
        <taxon>Agaricomycetidae</taxon>
        <taxon>Agaricales</taxon>
        <taxon>Agaricineae</taxon>
        <taxon>Psathyrellaceae</taxon>
        <taxon>Coprinellus</taxon>
    </lineage>
</organism>
<evidence type="ECO:0000256" key="2">
    <source>
        <dbReference type="SAM" id="MobiDB-lite"/>
    </source>
</evidence>
<accession>A0A4Y7U1F6</accession>
<dbReference type="SUPFAM" id="SSF52540">
    <property type="entry name" value="P-loop containing nucleoside triphosphate hydrolases"/>
    <property type="match status" value="1"/>
</dbReference>
<dbReference type="Pfam" id="PF24883">
    <property type="entry name" value="NPHP3_N"/>
    <property type="match status" value="1"/>
</dbReference>
<evidence type="ECO:0000259" key="3">
    <source>
        <dbReference type="Pfam" id="PF24883"/>
    </source>
</evidence>
<evidence type="ECO:0000313" key="4">
    <source>
        <dbReference type="EMBL" id="TEB40265.1"/>
    </source>
</evidence>
<dbReference type="EMBL" id="QPFP01000001">
    <property type="protein sequence ID" value="TEB40265.1"/>
    <property type="molecule type" value="Genomic_DNA"/>
</dbReference>
<name>A0A4Y7U1F6_COPMI</name>
<evidence type="ECO:0000313" key="5">
    <source>
        <dbReference type="Proteomes" id="UP000298030"/>
    </source>
</evidence>
<keyword evidence="5" id="KW-1185">Reference proteome</keyword>
<sequence>MAFIGSPINIHPQLLSQLTTLSIDCDWEGPQIPLLLQHCANLENLSLGSPRHPMKISNPRFKQIVAEGLVLPKVRSLKVKDVKPSSAGQVISFLRFPSLTKLEIGLHREFQRYMLVEGDDSPSSTRPIWDLLDSLGLFSEVSSLSTLRSLTIGASKVYFTRDKCPTIDSQELIDVLTRLPALTHFTIKDLPIRMLTRHHTRTYSKRFLTPDPILPNLEKVTIDMTCKPDFPLGPFFRLLIKTRRMARPANITPEGVVLVADRRDTLRRIILQGFGVRPALENITRTTTIPSIAAWQYTPSTRWIVSLEEYVSKGAAHNSLERGTDAPKCHPETRQAIQENILSHIRDGKEKVLWLSGPAGTGKTAIMGSIAEECYARRWLAGSFFISAATMKVDCCSKRYLIPTLAFHLLELNIPHLPAAILAAVAANPSVFDKRLDHQIEVLILDPIREVCKTVDASKWPKVVLVDGVDECAADENREYRMKHERQESKEANYREVLSSLVKLTNDPSFPFHIIIASRPEHAIQGYFSSLPSDASTQVFLDDKYSPEDDVALYSVGTTHGRTMVRPSGRSKRSPGPTGSDLWSDHVPTCSLVTL</sequence>
<dbReference type="OrthoDB" id="626167at2759"/>
<dbReference type="InterPro" id="IPR032675">
    <property type="entry name" value="LRR_dom_sf"/>
</dbReference>
<reference evidence="4 5" key="1">
    <citation type="journal article" date="2019" name="Nat. Ecol. Evol.">
        <title>Megaphylogeny resolves global patterns of mushroom evolution.</title>
        <authorList>
            <person name="Varga T."/>
            <person name="Krizsan K."/>
            <person name="Foldi C."/>
            <person name="Dima B."/>
            <person name="Sanchez-Garcia M."/>
            <person name="Sanchez-Ramirez S."/>
            <person name="Szollosi G.J."/>
            <person name="Szarkandi J.G."/>
            <person name="Papp V."/>
            <person name="Albert L."/>
            <person name="Andreopoulos W."/>
            <person name="Angelini C."/>
            <person name="Antonin V."/>
            <person name="Barry K.W."/>
            <person name="Bougher N.L."/>
            <person name="Buchanan P."/>
            <person name="Buyck B."/>
            <person name="Bense V."/>
            <person name="Catcheside P."/>
            <person name="Chovatia M."/>
            <person name="Cooper J."/>
            <person name="Damon W."/>
            <person name="Desjardin D."/>
            <person name="Finy P."/>
            <person name="Geml J."/>
            <person name="Haridas S."/>
            <person name="Hughes K."/>
            <person name="Justo A."/>
            <person name="Karasinski D."/>
            <person name="Kautmanova I."/>
            <person name="Kiss B."/>
            <person name="Kocsube S."/>
            <person name="Kotiranta H."/>
            <person name="LaButti K.M."/>
            <person name="Lechner B.E."/>
            <person name="Liimatainen K."/>
            <person name="Lipzen A."/>
            <person name="Lukacs Z."/>
            <person name="Mihaltcheva S."/>
            <person name="Morgado L.N."/>
            <person name="Niskanen T."/>
            <person name="Noordeloos M.E."/>
            <person name="Ohm R.A."/>
            <person name="Ortiz-Santana B."/>
            <person name="Ovrebo C."/>
            <person name="Racz N."/>
            <person name="Riley R."/>
            <person name="Savchenko A."/>
            <person name="Shiryaev A."/>
            <person name="Soop K."/>
            <person name="Spirin V."/>
            <person name="Szebenyi C."/>
            <person name="Tomsovsky M."/>
            <person name="Tulloss R.E."/>
            <person name="Uehling J."/>
            <person name="Grigoriev I.V."/>
            <person name="Vagvolgyi C."/>
            <person name="Papp T."/>
            <person name="Martin F.M."/>
            <person name="Miettinen O."/>
            <person name="Hibbett D.S."/>
            <person name="Nagy L.G."/>
        </authorList>
    </citation>
    <scope>NUCLEOTIDE SEQUENCE [LARGE SCALE GENOMIC DNA]</scope>
    <source>
        <strain evidence="4 5">FP101781</strain>
    </source>
</reference>